<dbReference type="InterPro" id="IPR013840">
    <property type="entry name" value="DNAligase_N"/>
</dbReference>
<comment type="catalytic activity">
    <reaction evidence="10 11">
        <text>NAD(+) + (deoxyribonucleotide)n-3'-hydroxyl + 5'-phospho-(deoxyribonucleotide)m = (deoxyribonucleotide)n+m + AMP + beta-nicotinamide D-nucleotide.</text>
        <dbReference type="EC" id="6.5.1.2"/>
    </reaction>
</comment>
<dbReference type="AlphaFoldDB" id="A0A1I7N948"/>
<feature type="binding site" evidence="11">
    <location>
        <position position="354"/>
    </location>
    <ligand>
        <name>NAD(+)</name>
        <dbReference type="ChEBI" id="CHEBI:57540"/>
    </ligand>
</feature>
<evidence type="ECO:0000313" key="13">
    <source>
        <dbReference type="EMBL" id="SFV31086.1"/>
    </source>
</evidence>
<keyword evidence="6 11" id="KW-0862">Zinc</keyword>
<keyword evidence="2 11" id="KW-0436">Ligase</keyword>
<dbReference type="GO" id="GO:0046872">
    <property type="term" value="F:metal ion binding"/>
    <property type="evidence" value="ECO:0007669"/>
    <property type="project" value="UniProtKB-KW"/>
</dbReference>
<evidence type="ECO:0000256" key="6">
    <source>
        <dbReference type="ARBA" id="ARBA00022833"/>
    </source>
</evidence>
<evidence type="ECO:0000256" key="11">
    <source>
        <dbReference type="HAMAP-Rule" id="MF_01588"/>
    </source>
</evidence>
<dbReference type="SMART" id="SM00532">
    <property type="entry name" value="LIGANc"/>
    <property type="match status" value="1"/>
</dbReference>
<dbReference type="Gene3D" id="3.30.470.30">
    <property type="entry name" value="DNA ligase/mRNA capping enzyme"/>
    <property type="match status" value="1"/>
</dbReference>
<evidence type="ECO:0000256" key="5">
    <source>
        <dbReference type="ARBA" id="ARBA00022763"/>
    </source>
</evidence>
<dbReference type="GO" id="GO:0003677">
    <property type="term" value="F:DNA binding"/>
    <property type="evidence" value="ECO:0007669"/>
    <property type="project" value="InterPro"/>
</dbReference>
<dbReference type="InterPro" id="IPR036420">
    <property type="entry name" value="BRCT_dom_sf"/>
</dbReference>
<feature type="binding site" evidence="11">
    <location>
        <position position="495"/>
    </location>
    <ligand>
        <name>Zn(2+)</name>
        <dbReference type="ChEBI" id="CHEBI:29105"/>
    </ligand>
</feature>
<organism evidence="13 14">
    <name type="scientific">Thermoflavifilum thermophilum</name>
    <dbReference type="NCBI Taxonomy" id="1393122"/>
    <lineage>
        <taxon>Bacteria</taxon>
        <taxon>Pseudomonadati</taxon>
        <taxon>Bacteroidota</taxon>
        <taxon>Chitinophagia</taxon>
        <taxon>Chitinophagales</taxon>
        <taxon>Chitinophagaceae</taxon>
        <taxon>Thermoflavifilum</taxon>
    </lineage>
</organism>
<dbReference type="CDD" id="cd00114">
    <property type="entry name" value="LIGANc"/>
    <property type="match status" value="1"/>
</dbReference>
<keyword evidence="8 11" id="KW-0520">NAD</keyword>
<dbReference type="Pfam" id="PF03119">
    <property type="entry name" value="DNA_ligase_ZBD"/>
    <property type="match status" value="1"/>
</dbReference>
<dbReference type="SUPFAM" id="SSF52113">
    <property type="entry name" value="BRCT domain"/>
    <property type="match status" value="1"/>
</dbReference>
<evidence type="ECO:0000256" key="8">
    <source>
        <dbReference type="ARBA" id="ARBA00023027"/>
    </source>
</evidence>
<reference evidence="14" key="1">
    <citation type="submission" date="2016-10" db="EMBL/GenBank/DDBJ databases">
        <authorList>
            <person name="Varghese N."/>
            <person name="Submissions S."/>
        </authorList>
    </citation>
    <scope>NUCLEOTIDE SEQUENCE [LARGE SCALE GENOMIC DNA]</scope>
    <source>
        <strain evidence="14">DSM 14807</strain>
    </source>
</reference>
<evidence type="ECO:0000256" key="9">
    <source>
        <dbReference type="ARBA" id="ARBA00023204"/>
    </source>
</evidence>
<dbReference type="Pfam" id="PF12826">
    <property type="entry name" value="HHH_2"/>
    <property type="match status" value="1"/>
</dbReference>
<comment type="similarity">
    <text evidence="11">Belongs to the NAD-dependent DNA ligase family. LigA subfamily.</text>
</comment>
<keyword evidence="11" id="KW-0464">Manganese</keyword>
<keyword evidence="14" id="KW-1185">Reference proteome</keyword>
<dbReference type="Pfam" id="PF00533">
    <property type="entry name" value="BRCT"/>
    <property type="match status" value="1"/>
</dbReference>
<keyword evidence="4 11" id="KW-0479">Metal-binding</keyword>
<feature type="binding site" evidence="11">
    <location>
        <position position="472"/>
    </location>
    <ligand>
        <name>Zn(2+)</name>
        <dbReference type="ChEBI" id="CHEBI:29105"/>
    </ligand>
</feature>
<dbReference type="Gene3D" id="2.40.50.140">
    <property type="entry name" value="Nucleic acid-binding proteins"/>
    <property type="match status" value="1"/>
</dbReference>
<dbReference type="InterPro" id="IPR003583">
    <property type="entry name" value="Hlx-hairpin-Hlx_DNA-bd_motif"/>
</dbReference>
<dbReference type="Proteomes" id="UP000199537">
    <property type="component" value="Unassembled WGS sequence"/>
</dbReference>
<gene>
    <name evidence="11" type="primary">ligA</name>
    <name evidence="13" type="ORF">SAMN05660895_0976</name>
</gene>
<dbReference type="CDD" id="cd17748">
    <property type="entry name" value="BRCT_DNA_ligase_like"/>
    <property type="match status" value="1"/>
</dbReference>
<dbReference type="EMBL" id="FPCJ01000001">
    <property type="protein sequence ID" value="SFV31086.1"/>
    <property type="molecule type" value="Genomic_DNA"/>
</dbReference>
<evidence type="ECO:0000256" key="10">
    <source>
        <dbReference type="ARBA" id="ARBA00034005"/>
    </source>
</evidence>
<evidence type="ECO:0000313" key="14">
    <source>
        <dbReference type="Proteomes" id="UP000199537"/>
    </source>
</evidence>
<dbReference type="Gene3D" id="3.40.50.10190">
    <property type="entry name" value="BRCT domain"/>
    <property type="match status" value="1"/>
</dbReference>
<dbReference type="InterPro" id="IPR004149">
    <property type="entry name" value="Znf_DNAligase_C4"/>
</dbReference>
<dbReference type="SUPFAM" id="SSF50249">
    <property type="entry name" value="Nucleic acid-binding proteins"/>
    <property type="match status" value="1"/>
</dbReference>
<dbReference type="Gene3D" id="6.20.10.30">
    <property type="match status" value="1"/>
</dbReference>
<sequence length="734" mass="83546">MIGNKVYLIAWIKTEKAFVFTLTYLILCEFNLYPMYTPEQEKELSRLLKHLLEQKAEDTAPEQHVQQLRQALRYAEWRYYVQDDPVISDSEYDQLFHRLKQIEEKHPELVTPDSPTQRIASGLTEQFPTVVHLTPMLSLDNSYNAEDLRDWDRRVKELSGISKVDYCIEPKYDGASISLIYENDMLVRGATRGDGVRGDEITTNIKQIKAIPLAAPFSSLGIRRVEIRGEVLMHKDTFKALNQQRLAENLPPFANPRNATSGSLRMIDPREVAKRKLQAVLYQISFVEMADSQPLPQVLHYQSGVIKTLHQLGFPTPYQLIKIVHHIDEAIQYLQEFEHLRDTLPYEIDGMVIKVDDLRLQEKIGATTHHPRWAMAYKFKARQATSVLRKVEFQVGRTGTITPVAKIDPVPIGGVTISSISLFNEDVIREKDLRIGDTVLVERAGDVIPYIVKPVVEMRTGKEKPIQFPHHCPVCGDTLVKTPGEAAWRCVNINCEAQVLERIIHFVSKDAMDIKSLGEANVRRFYELGLLRSIPDIYRLDYDKIKQLEGFGEKSVHNLQQAVEASKKQPLHRLIFALGIRYVGETTARTLAQAIHYLPDLQHWSVDQLTQLPDIGPKVAGSIYDFFHNADNIRMLQELEKLGVNMHNQAQPSRPAGKLAGKTFLFTGTLPHLKRHEAEALVEQHGGKIANSVSRNLDYLVVGEEPGSKLEKARKMPSVKIIDESQFLKLIESA</sequence>
<feature type="binding site" evidence="11">
    <location>
        <begin position="89"/>
        <end position="93"/>
    </location>
    <ligand>
        <name>NAD(+)</name>
        <dbReference type="ChEBI" id="CHEBI:57540"/>
    </ligand>
</feature>
<dbReference type="InterPro" id="IPR012340">
    <property type="entry name" value="NA-bd_OB-fold"/>
</dbReference>
<comment type="cofactor">
    <cofactor evidence="11">
        <name>Mg(2+)</name>
        <dbReference type="ChEBI" id="CHEBI:18420"/>
    </cofactor>
    <cofactor evidence="11">
        <name>Mn(2+)</name>
        <dbReference type="ChEBI" id="CHEBI:29035"/>
    </cofactor>
</comment>
<dbReference type="InterPro" id="IPR004150">
    <property type="entry name" value="NAD_DNA_ligase_OB"/>
</dbReference>
<dbReference type="PIRSF" id="PIRSF001604">
    <property type="entry name" value="LigA"/>
    <property type="match status" value="1"/>
</dbReference>
<evidence type="ECO:0000256" key="2">
    <source>
        <dbReference type="ARBA" id="ARBA00022598"/>
    </source>
</evidence>
<dbReference type="Gene3D" id="1.10.287.610">
    <property type="entry name" value="Helix hairpin bin"/>
    <property type="match status" value="1"/>
</dbReference>
<dbReference type="GO" id="GO:0003911">
    <property type="term" value="F:DNA ligase (NAD+) activity"/>
    <property type="evidence" value="ECO:0007669"/>
    <property type="project" value="UniProtKB-UniRule"/>
</dbReference>
<dbReference type="SUPFAM" id="SSF47781">
    <property type="entry name" value="RuvA domain 2-like"/>
    <property type="match status" value="1"/>
</dbReference>
<comment type="function">
    <text evidence="1 11">DNA ligase that catalyzes the formation of phosphodiester linkages between 5'-phosphoryl and 3'-hydroxyl groups in double-stranded DNA using NAD as a coenzyme and as the energy source for the reaction. It is essential for DNA replication and repair of damaged DNA.</text>
</comment>
<dbReference type="Gene3D" id="1.10.150.20">
    <property type="entry name" value="5' to 3' exonuclease, C-terminal subdomain"/>
    <property type="match status" value="2"/>
</dbReference>
<dbReference type="InterPro" id="IPR041663">
    <property type="entry name" value="DisA/LigA_HHH"/>
</dbReference>
<dbReference type="GO" id="GO:0006260">
    <property type="term" value="P:DNA replication"/>
    <property type="evidence" value="ECO:0007669"/>
    <property type="project" value="UniProtKB-KW"/>
</dbReference>
<keyword evidence="9 11" id="KW-0234">DNA repair</keyword>
<keyword evidence="5 11" id="KW-0227">DNA damage</keyword>
<comment type="caution">
    <text evidence="11">Lacks conserved residue(s) required for the propagation of feature annotation.</text>
</comment>
<feature type="binding site" evidence="11">
    <location>
        <position position="378"/>
    </location>
    <ligand>
        <name>NAD(+)</name>
        <dbReference type="ChEBI" id="CHEBI:57540"/>
    </ligand>
</feature>
<dbReference type="Pfam" id="PF01653">
    <property type="entry name" value="DNA_ligase_aden"/>
    <property type="match status" value="1"/>
</dbReference>
<dbReference type="SMART" id="SM00278">
    <property type="entry name" value="HhH1"/>
    <property type="match status" value="3"/>
</dbReference>
<name>A0A1I7N948_9BACT</name>
<dbReference type="STRING" id="1393122.SAMN05660895_0976"/>
<proteinExistence type="inferred from homology"/>
<dbReference type="PROSITE" id="PS50172">
    <property type="entry name" value="BRCT"/>
    <property type="match status" value="1"/>
</dbReference>
<evidence type="ECO:0000259" key="12">
    <source>
        <dbReference type="PROSITE" id="PS50172"/>
    </source>
</evidence>
<dbReference type="FunFam" id="1.10.150.20:FF:000006">
    <property type="entry name" value="DNA ligase"/>
    <property type="match status" value="1"/>
</dbReference>
<keyword evidence="3 11" id="KW-0235">DNA replication</keyword>
<dbReference type="GO" id="GO:0005829">
    <property type="term" value="C:cytosol"/>
    <property type="evidence" value="ECO:0007669"/>
    <property type="project" value="TreeGrafter"/>
</dbReference>
<feature type="binding site" evidence="11">
    <location>
        <begin position="138"/>
        <end position="139"/>
    </location>
    <ligand>
        <name>NAD(+)</name>
        <dbReference type="ChEBI" id="CHEBI:57540"/>
    </ligand>
</feature>
<dbReference type="EC" id="6.5.1.2" evidence="11"/>
<dbReference type="GO" id="GO:0006281">
    <property type="term" value="P:DNA repair"/>
    <property type="evidence" value="ECO:0007669"/>
    <property type="project" value="UniProtKB-KW"/>
</dbReference>
<evidence type="ECO:0000256" key="3">
    <source>
        <dbReference type="ARBA" id="ARBA00022705"/>
    </source>
</evidence>
<dbReference type="InterPro" id="IPR001357">
    <property type="entry name" value="BRCT_dom"/>
</dbReference>
<evidence type="ECO:0000256" key="1">
    <source>
        <dbReference type="ARBA" id="ARBA00004067"/>
    </source>
</evidence>
<dbReference type="FunFam" id="1.10.150.20:FF:000007">
    <property type="entry name" value="DNA ligase"/>
    <property type="match status" value="1"/>
</dbReference>
<dbReference type="FunFam" id="1.10.287.610:FF:000002">
    <property type="entry name" value="DNA ligase"/>
    <property type="match status" value="1"/>
</dbReference>
<dbReference type="NCBIfam" id="NF005932">
    <property type="entry name" value="PRK07956.1"/>
    <property type="match status" value="1"/>
</dbReference>
<feature type="binding site" evidence="11">
    <location>
        <position position="169"/>
    </location>
    <ligand>
        <name>NAD(+)</name>
        <dbReference type="ChEBI" id="CHEBI:57540"/>
    </ligand>
</feature>
<accession>A0A1I7N948</accession>
<evidence type="ECO:0000256" key="4">
    <source>
        <dbReference type="ARBA" id="ARBA00022723"/>
    </source>
</evidence>
<dbReference type="NCBIfam" id="TIGR00575">
    <property type="entry name" value="dnlj"/>
    <property type="match status" value="1"/>
</dbReference>
<dbReference type="InterPro" id="IPR013839">
    <property type="entry name" value="DNAligase_adenylation"/>
</dbReference>
<dbReference type="SUPFAM" id="SSF56091">
    <property type="entry name" value="DNA ligase/mRNA capping enzyme, catalytic domain"/>
    <property type="match status" value="1"/>
</dbReference>
<dbReference type="InterPro" id="IPR010994">
    <property type="entry name" value="RuvA_2-like"/>
</dbReference>
<keyword evidence="7 11" id="KW-0460">Magnesium</keyword>
<dbReference type="PANTHER" id="PTHR23389">
    <property type="entry name" value="CHROMOSOME TRANSMISSION FIDELITY FACTOR 18"/>
    <property type="match status" value="1"/>
</dbReference>
<feature type="active site" description="N6-AMP-lysine intermediate" evidence="11">
    <location>
        <position position="171"/>
    </location>
</feature>
<feature type="domain" description="BRCT" evidence="12">
    <location>
        <begin position="654"/>
        <end position="734"/>
    </location>
</feature>
<feature type="binding site" evidence="11">
    <location>
        <position position="475"/>
    </location>
    <ligand>
        <name>Zn(2+)</name>
        <dbReference type="ChEBI" id="CHEBI:29105"/>
    </ligand>
</feature>
<feature type="binding site" evidence="11">
    <location>
        <position position="230"/>
    </location>
    <ligand>
        <name>NAD(+)</name>
        <dbReference type="ChEBI" id="CHEBI:57540"/>
    </ligand>
</feature>
<dbReference type="InterPro" id="IPR001679">
    <property type="entry name" value="DNA_ligase"/>
</dbReference>
<evidence type="ECO:0000256" key="7">
    <source>
        <dbReference type="ARBA" id="ARBA00022842"/>
    </source>
</evidence>
<feature type="binding site" evidence="11">
    <location>
        <position position="192"/>
    </location>
    <ligand>
        <name>NAD(+)</name>
        <dbReference type="ChEBI" id="CHEBI:57540"/>
    </ligand>
</feature>
<protein>
    <recommendedName>
        <fullName evidence="11">DNA ligase</fullName>
        <ecNumber evidence="11">6.5.1.2</ecNumber>
    </recommendedName>
    <alternativeName>
        <fullName evidence="11">Polydeoxyribonucleotide synthase [NAD(+)]</fullName>
    </alternativeName>
</protein>
<dbReference type="HAMAP" id="MF_01588">
    <property type="entry name" value="DNA_ligase_A"/>
    <property type="match status" value="1"/>
</dbReference>
<dbReference type="Pfam" id="PF03120">
    <property type="entry name" value="OB_DNA_ligase"/>
    <property type="match status" value="1"/>
</dbReference>
<dbReference type="PANTHER" id="PTHR23389:SF9">
    <property type="entry name" value="DNA LIGASE"/>
    <property type="match status" value="1"/>
</dbReference>
<dbReference type="SMART" id="SM00292">
    <property type="entry name" value="BRCT"/>
    <property type="match status" value="1"/>
</dbReference>